<dbReference type="Proteomes" id="UP000276133">
    <property type="component" value="Unassembled WGS sequence"/>
</dbReference>
<dbReference type="EMBL" id="REGN01001548">
    <property type="protein sequence ID" value="RNA33944.1"/>
    <property type="molecule type" value="Genomic_DNA"/>
</dbReference>
<protein>
    <submittedName>
        <fullName evidence="1">Uncharacterized protein</fullName>
    </submittedName>
</protein>
<sequence>MKVVLPWPRGPDTTQICFCLAIGAGVNVLDKFRCLSLRISRKSSFSSSRSASKLYMLKSSMVSFLNSCDASSLKLTLVD</sequence>
<dbReference type="AlphaFoldDB" id="A0A3M7SDP6"/>
<proteinExistence type="predicted"/>
<evidence type="ECO:0000313" key="2">
    <source>
        <dbReference type="Proteomes" id="UP000276133"/>
    </source>
</evidence>
<evidence type="ECO:0000313" key="1">
    <source>
        <dbReference type="EMBL" id="RNA33944.1"/>
    </source>
</evidence>
<gene>
    <name evidence="1" type="ORF">BpHYR1_021296</name>
</gene>
<accession>A0A3M7SDP6</accession>
<reference evidence="1 2" key="1">
    <citation type="journal article" date="2018" name="Sci. Rep.">
        <title>Genomic signatures of local adaptation to the degree of environmental predictability in rotifers.</title>
        <authorList>
            <person name="Franch-Gras L."/>
            <person name="Hahn C."/>
            <person name="Garcia-Roger E.M."/>
            <person name="Carmona M.J."/>
            <person name="Serra M."/>
            <person name="Gomez A."/>
        </authorList>
    </citation>
    <scope>NUCLEOTIDE SEQUENCE [LARGE SCALE GENOMIC DNA]</scope>
    <source>
        <strain evidence="1">HYR1</strain>
    </source>
</reference>
<name>A0A3M7SDP6_BRAPC</name>
<keyword evidence="2" id="KW-1185">Reference proteome</keyword>
<organism evidence="1 2">
    <name type="scientific">Brachionus plicatilis</name>
    <name type="common">Marine rotifer</name>
    <name type="synonym">Brachionus muelleri</name>
    <dbReference type="NCBI Taxonomy" id="10195"/>
    <lineage>
        <taxon>Eukaryota</taxon>
        <taxon>Metazoa</taxon>
        <taxon>Spiralia</taxon>
        <taxon>Gnathifera</taxon>
        <taxon>Rotifera</taxon>
        <taxon>Eurotatoria</taxon>
        <taxon>Monogononta</taxon>
        <taxon>Pseudotrocha</taxon>
        <taxon>Ploima</taxon>
        <taxon>Brachionidae</taxon>
        <taxon>Brachionus</taxon>
    </lineage>
</organism>
<comment type="caution">
    <text evidence="1">The sequence shown here is derived from an EMBL/GenBank/DDBJ whole genome shotgun (WGS) entry which is preliminary data.</text>
</comment>